<sequence>MIHPLLQRQENIIPERHYDSEDYIFGVEISPIKGIFQPKLEGEKKELLLSLPIEYFQSIVNEKHLEKKQYFFDNYPCFISYYNSLCLFSGSSIPIEHTTSLVNILYSVFQFNKVITIDTVDTIKTISQLSTSFVEIKPNFPELLPPYTLPKSSAALFTFCEFNHLSCISLILQQEKQQVNQLLSFLESSTPLKGLSLPSVSYSFSTLYA</sequence>
<accession>A0ABQ0DDH9</accession>
<dbReference type="Proteomes" id="UP001628156">
    <property type="component" value="Unassembled WGS sequence"/>
</dbReference>
<name>A0ABQ0DDH9_9EUKA</name>
<comment type="caution">
    <text evidence="1">The sequence shown here is derived from an EMBL/GenBank/DDBJ whole genome shotgun (WGS) entry which is preliminary data.</text>
</comment>
<dbReference type="EMBL" id="BAAFRS010000061">
    <property type="protein sequence ID" value="GAB1220889.1"/>
    <property type="molecule type" value="Genomic_DNA"/>
</dbReference>
<reference evidence="1 2" key="1">
    <citation type="journal article" date="2019" name="PLoS Negl. Trop. Dis.">
        <title>Whole genome sequencing of Entamoeba nuttalli reveals mammalian host-related molecular signatures and a novel octapeptide-repeat surface protein.</title>
        <authorList>
            <person name="Tanaka M."/>
            <person name="Makiuchi T."/>
            <person name="Komiyama T."/>
            <person name="Shiina T."/>
            <person name="Osaki K."/>
            <person name="Tachibana H."/>
        </authorList>
    </citation>
    <scope>NUCLEOTIDE SEQUENCE [LARGE SCALE GENOMIC DNA]</scope>
    <source>
        <strain evidence="1 2">P19-061405</strain>
    </source>
</reference>
<protein>
    <submittedName>
        <fullName evidence="1">Uncharacterized protein</fullName>
    </submittedName>
</protein>
<organism evidence="1 2">
    <name type="scientific">Entamoeba nuttalli</name>
    <dbReference type="NCBI Taxonomy" id="412467"/>
    <lineage>
        <taxon>Eukaryota</taxon>
        <taxon>Amoebozoa</taxon>
        <taxon>Evosea</taxon>
        <taxon>Archamoebae</taxon>
        <taxon>Mastigamoebida</taxon>
        <taxon>Entamoebidae</taxon>
        <taxon>Entamoeba</taxon>
    </lineage>
</organism>
<keyword evidence="2" id="KW-1185">Reference proteome</keyword>
<gene>
    <name evidence="1" type="ORF">ENUP19_0061G0031</name>
</gene>
<evidence type="ECO:0000313" key="1">
    <source>
        <dbReference type="EMBL" id="GAB1220889.1"/>
    </source>
</evidence>
<proteinExistence type="predicted"/>
<evidence type="ECO:0000313" key="2">
    <source>
        <dbReference type="Proteomes" id="UP001628156"/>
    </source>
</evidence>